<evidence type="ECO:0000256" key="12">
    <source>
        <dbReference type="ARBA" id="ARBA00023239"/>
    </source>
</evidence>
<keyword evidence="12 15" id="KW-0456">Lyase</keyword>
<dbReference type="NCBIfam" id="TIGR00564">
    <property type="entry name" value="trpE_most"/>
    <property type="match status" value="1"/>
</dbReference>
<dbReference type="EC" id="4.1.3.27" evidence="5 15"/>
<evidence type="ECO:0000256" key="13">
    <source>
        <dbReference type="ARBA" id="ARBA00025634"/>
    </source>
</evidence>
<evidence type="ECO:0000256" key="14">
    <source>
        <dbReference type="ARBA" id="ARBA00047683"/>
    </source>
</evidence>
<keyword evidence="7 15" id="KW-0028">Amino-acid biosynthesis</keyword>
<accession>A0A1S2LW08</accession>
<name>A0A1S2LW08_9BACI</name>
<comment type="subunit">
    <text evidence="4 15">Heterotetramer consisting of two non-identical subunits: a beta subunit (TrpG) and a large alpha subunit (TrpE).</text>
</comment>
<dbReference type="GO" id="GO:0004049">
    <property type="term" value="F:anthranilate synthase activity"/>
    <property type="evidence" value="ECO:0007669"/>
    <property type="project" value="UniProtKB-EC"/>
</dbReference>
<dbReference type="RefSeq" id="WP_071311772.1">
    <property type="nucleotide sequence ID" value="NZ_MLQQ01000001.1"/>
</dbReference>
<dbReference type="PANTHER" id="PTHR11236:SF48">
    <property type="entry name" value="ISOCHORISMATE SYNTHASE MENF"/>
    <property type="match status" value="1"/>
</dbReference>
<comment type="function">
    <text evidence="13 15">Part of a heterotetrameric complex that catalyzes the two-step biosynthesis of anthranilate, an intermediate in the biosynthesis of L-tryptophan. In the first step, the glutamine-binding beta subunit (TrpG) of anthranilate synthase (AS) provides the glutamine amidotransferase activity which generates ammonia as a substrate that, along with chorismate, is used in the second step, catalyzed by the large alpha subunit of AS (TrpE) to produce anthranilate. In the absence of TrpG, TrpE can synthesize anthranilate directly from chorismate and high concentrations of ammonia.</text>
</comment>
<dbReference type="InterPro" id="IPR005256">
    <property type="entry name" value="Anth_synth_I_PabB"/>
</dbReference>
<evidence type="ECO:0000256" key="4">
    <source>
        <dbReference type="ARBA" id="ARBA00011575"/>
    </source>
</evidence>
<dbReference type="PANTHER" id="PTHR11236">
    <property type="entry name" value="AMINOBENZOATE/ANTHRANILATE SYNTHASE"/>
    <property type="match status" value="1"/>
</dbReference>
<comment type="cofactor">
    <cofactor evidence="1 15">
        <name>Mg(2+)</name>
        <dbReference type="ChEBI" id="CHEBI:18420"/>
    </cofactor>
</comment>
<organism evidence="18 19">
    <name type="scientific">Anaerobacillus arseniciselenatis</name>
    <dbReference type="NCBI Taxonomy" id="85682"/>
    <lineage>
        <taxon>Bacteria</taxon>
        <taxon>Bacillati</taxon>
        <taxon>Bacillota</taxon>
        <taxon>Bacilli</taxon>
        <taxon>Bacillales</taxon>
        <taxon>Bacillaceae</taxon>
        <taxon>Anaerobacillus</taxon>
    </lineage>
</organism>
<dbReference type="Pfam" id="PF04715">
    <property type="entry name" value="Anth_synt_I_N"/>
    <property type="match status" value="1"/>
</dbReference>
<dbReference type="Pfam" id="PF00425">
    <property type="entry name" value="Chorismate_bind"/>
    <property type="match status" value="1"/>
</dbReference>
<keyword evidence="11 15" id="KW-0057">Aromatic amino acid biosynthesis</keyword>
<comment type="similarity">
    <text evidence="3 15">Belongs to the anthranilate synthase component I family.</text>
</comment>
<comment type="caution">
    <text evidence="18">The sequence shown here is derived from an EMBL/GenBank/DDBJ whole genome shotgun (WGS) entry which is preliminary data.</text>
</comment>
<dbReference type="SUPFAM" id="SSF56322">
    <property type="entry name" value="ADC synthase"/>
    <property type="match status" value="1"/>
</dbReference>
<dbReference type="InterPro" id="IPR005801">
    <property type="entry name" value="ADC_synthase"/>
</dbReference>
<evidence type="ECO:0000256" key="7">
    <source>
        <dbReference type="ARBA" id="ARBA00022605"/>
    </source>
</evidence>
<dbReference type="InterPro" id="IPR019999">
    <property type="entry name" value="Anth_synth_I-like"/>
</dbReference>
<dbReference type="GO" id="GO:0000162">
    <property type="term" value="P:L-tryptophan biosynthetic process"/>
    <property type="evidence" value="ECO:0007669"/>
    <property type="project" value="UniProtKB-UniPathway"/>
</dbReference>
<evidence type="ECO:0000256" key="6">
    <source>
        <dbReference type="ARBA" id="ARBA00020653"/>
    </source>
</evidence>
<gene>
    <name evidence="15" type="primary">trpE</name>
    <name evidence="18" type="ORF">BKP35_02320</name>
</gene>
<evidence type="ECO:0000259" key="17">
    <source>
        <dbReference type="Pfam" id="PF04715"/>
    </source>
</evidence>
<dbReference type="GO" id="GO:0046872">
    <property type="term" value="F:metal ion binding"/>
    <property type="evidence" value="ECO:0007669"/>
    <property type="project" value="UniProtKB-KW"/>
</dbReference>
<evidence type="ECO:0000256" key="10">
    <source>
        <dbReference type="ARBA" id="ARBA00022842"/>
    </source>
</evidence>
<sequence length="507" mass="57492">MKNPSIAQFLQDAKQYKTIPFISHFFADTLTPIQIFQQLENEAVFLLESKDEQSPWSRYSFIGLSPKFYLKEKNNLYTFEDENNEVIFSFSSFKKAFDAAISYLDVKEVDLPIPFRGGAVGAISYDAVELMEPVLASNNKLDEEEKMNFVFCETILAYDHHKKELFVIHHVNRIGNEDKSNLKELYMTASEKINLMIERILQANVTTKLFQPPVEEEVSFANVRSNYDKNTFCSDVNKIKDYIRAGDVFQAVLSQRFELDITVSGIELYRVLRMVNPSPYLFYLKIDDVEIVGSSPERLVQIEEGHIEIHPIAGTRKRGKSKEEDDALAVELLNDEKERAEHYMLVDLARNDIGRVASFGSVDVPVLMEIGKFSHVMHMISKVTGRIDQKVHPIDALFSSFPAGTVSGAPKIRAMQILKEMEPTRRQYYAGAIAYLGFDGNIDSCIAIRTLVIKGNKAYVQAGAGVVADSIPENEYEETRNKAKALIKAIMIAEKMFGRGRELISNV</sequence>
<dbReference type="EMBL" id="MLQQ01000001">
    <property type="protein sequence ID" value="OIJ15847.1"/>
    <property type="molecule type" value="Genomic_DNA"/>
</dbReference>
<evidence type="ECO:0000259" key="16">
    <source>
        <dbReference type="Pfam" id="PF00425"/>
    </source>
</evidence>
<comment type="catalytic activity">
    <reaction evidence="14 15">
        <text>chorismate + L-glutamine = anthranilate + pyruvate + L-glutamate + H(+)</text>
        <dbReference type="Rhea" id="RHEA:21732"/>
        <dbReference type="ChEBI" id="CHEBI:15361"/>
        <dbReference type="ChEBI" id="CHEBI:15378"/>
        <dbReference type="ChEBI" id="CHEBI:16567"/>
        <dbReference type="ChEBI" id="CHEBI:29748"/>
        <dbReference type="ChEBI" id="CHEBI:29985"/>
        <dbReference type="ChEBI" id="CHEBI:58359"/>
        <dbReference type="EC" id="4.1.3.27"/>
    </reaction>
</comment>
<evidence type="ECO:0000256" key="2">
    <source>
        <dbReference type="ARBA" id="ARBA00004873"/>
    </source>
</evidence>
<dbReference type="InterPro" id="IPR015890">
    <property type="entry name" value="Chorismate_C"/>
</dbReference>
<proteinExistence type="inferred from homology"/>
<keyword evidence="19" id="KW-1185">Reference proteome</keyword>
<keyword evidence="10 15" id="KW-0460">Magnesium</keyword>
<dbReference type="UniPathway" id="UPA00035">
    <property type="reaction ID" value="UER00040"/>
</dbReference>
<evidence type="ECO:0000313" key="18">
    <source>
        <dbReference type="EMBL" id="OIJ15847.1"/>
    </source>
</evidence>
<dbReference type="Proteomes" id="UP000180098">
    <property type="component" value="Unassembled WGS sequence"/>
</dbReference>
<dbReference type="Gene3D" id="3.60.120.10">
    <property type="entry name" value="Anthranilate synthase"/>
    <property type="match status" value="1"/>
</dbReference>
<evidence type="ECO:0000256" key="15">
    <source>
        <dbReference type="RuleBase" id="RU364045"/>
    </source>
</evidence>
<feature type="domain" description="Chorismate-utilising enzyme C-terminal" evidence="16">
    <location>
        <begin position="229"/>
        <end position="482"/>
    </location>
</feature>
<evidence type="ECO:0000256" key="1">
    <source>
        <dbReference type="ARBA" id="ARBA00001946"/>
    </source>
</evidence>
<keyword evidence="9 15" id="KW-0822">Tryptophan biosynthesis</keyword>
<protein>
    <recommendedName>
        <fullName evidence="6 15">Anthranilate synthase component 1</fullName>
        <ecNumber evidence="5 15">4.1.3.27</ecNumber>
    </recommendedName>
</protein>
<feature type="domain" description="Anthranilate synthase component I N-terminal" evidence="17">
    <location>
        <begin position="28"/>
        <end position="167"/>
    </location>
</feature>
<dbReference type="OrthoDB" id="9803598at2"/>
<evidence type="ECO:0000313" key="19">
    <source>
        <dbReference type="Proteomes" id="UP000180098"/>
    </source>
</evidence>
<evidence type="ECO:0000256" key="3">
    <source>
        <dbReference type="ARBA" id="ARBA00009562"/>
    </source>
</evidence>
<dbReference type="PRINTS" id="PR00095">
    <property type="entry name" value="ANTSNTHASEI"/>
</dbReference>
<keyword evidence="8 15" id="KW-0479">Metal-binding</keyword>
<evidence type="ECO:0000256" key="8">
    <source>
        <dbReference type="ARBA" id="ARBA00022723"/>
    </source>
</evidence>
<reference evidence="18 19" key="1">
    <citation type="submission" date="2016-10" db="EMBL/GenBank/DDBJ databases">
        <title>Draft genome sequences of four alkaliphilic bacteria belonging to the Anaerobacillus genus.</title>
        <authorList>
            <person name="Bassil N.M."/>
            <person name="Lloyd J.R."/>
        </authorList>
    </citation>
    <scope>NUCLEOTIDE SEQUENCE [LARGE SCALE GENOMIC DNA]</scope>
    <source>
        <strain evidence="18 19">DSM 15340</strain>
    </source>
</reference>
<evidence type="ECO:0000256" key="9">
    <source>
        <dbReference type="ARBA" id="ARBA00022822"/>
    </source>
</evidence>
<evidence type="ECO:0000256" key="5">
    <source>
        <dbReference type="ARBA" id="ARBA00012266"/>
    </source>
</evidence>
<dbReference type="InterPro" id="IPR006805">
    <property type="entry name" value="Anth_synth_I_N"/>
</dbReference>
<dbReference type="AlphaFoldDB" id="A0A1S2LW08"/>
<comment type="pathway">
    <text evidence="2 15">Amino-acid biosynthesis; L-tryptophan biosynthesis; L-tryptophan from chorismate: step 1/5.</text>
</comment>
<evidence type="ECO:0000256" key="11">
    <source>
        <dbReference type="ARBA" id="ARBA00023141"/>
    </source>
</evidence>